<dbReference type="Proteomes" id="UP001152607">
    <property type="component" value="Unassembled WGS sequence"/>
</dbReference>
<gene>
    <name evidence="10" type="ORF">PDIGIT_LOCUS634</name>
</gene>
<feature type="compositionally biased region" description="Basic and acidic residues" evidence="7">
    <location>
        <begin position="833"/>
        <end position="842"/>
    </location>
</feature>
<comment type="caution">
    <text evidence="10">The sequence shown here is derived from an EMBL/GenBank/DDBJ whole genome shotgun (WGS) entry which is preliminary data.</text>
</comment>
<dbReference type="PROSITE" id="PS01159">
    <property type="entry name" value="WW_DOMAIN_1"/>
    <property type="match status" value="1"/>
</dbReference>
<evidence type="ECO:0000256" key="4">
    <source>
        <dbReference type="ARBA" id="ARBA00023187"/>
    </source>
</evidence>
<dbReference type="GO" id="GO:0005685">
    <property type="term" value="C:U1 snRNP"/>
    <property type="evidence" value="ECO:0007669"/>
    <property type="project" value="TreeGrafter"/>
</dbReference>
<sequence>MRRHTVQFVIQGESAKELPANTWMGMKLGLGTHGPSLELADRALSMRLRQLFSFFTSSHDIEIHEIQTMNNYPPPTGMGMGPPPGMPPPSKGSLWSAVKAGDKYYYVNNSTKQTTWEKPEELMTDEERALANTNYVEYTSANGQKYWAHKETRETTWTMPDEVAENMKRIQAQRPPPPTGSNNAWAAGPAMIPPPFEQTRNAGDRPIIPNPRERYMPDRPDRTDRRDRDDRDSGYAGERMERQNFVSASNELQFPTPQDAEAAFMKVLKQLKAQPDWTWSQTVRAGIKDPHWRAIPDPDKREEAFRKYCDELRAQEKNKEQDRQKKLRTDFMAMLASHPEIKHYTRWKTARPILEEETIFRSAKDDDERRHLFDEYIMQLRRSNAEKEAEEKKTALDDLAKLLQDMDLEPFTRWQAVDQNLDRLIANHGDKFQSIHRLDVLTTFESHIKQLQRDHNERVQAEHQAKRRVERKNRDAFKDLLEELRHSGKLRYGTKWKDIHDDICDDPRYIAMLGQKGSSPLDLFWDMIGTEENKFRTLRRTALNALEEQQYEVTTATPFEEFSSIIRSSSRTANIDTQSMRSIYDYVLAKVKRREDDDRRNEEIDERWALDSFRSMLKRLEPPIILADDWESVRPRVEKTKEYLTLKSDSLRQIGFDKFYRRLKDRETDQPGRGDRPRREREPRDRERGSRQERDRERERNRRDRDREYRNGNSDSHRRHRTRTRSPENDPYAAERRQAQQDREARYRNNDSTGLSPQPLRRERERERDIDRYSRRGSSDHYGRERREREVERERSFVGRGDPLSRADPREQSVSELDYGDGSGRPAASRRRRESDESSARRDNKRARFSPRLERKSKTPVPEATKEVDRAIRSGSEEGEIEED</sequence>
<dbReference type="SUPFAM" id="SSF51045">
    <property type="entry name" value="WW domain"/>
    <property type="match status" value="2"/>
</dbReference>
<organism evidence="10 11">
    <name type="scientific">Periconia digitata</name>
    <dbReference type="NCBI Taxonomy" id="1303443"/>
    <lineage>
        <taxon>Eukaryota</taxon>
        <taxon>Fungi</taxon>
        <taxon>Dikarya</taxon>
        <taxon>Ascomycota</taxon>
        <taxon>Pezizomycotina</taxon>
        <taxon>Dothideomycetes</taxon>
        <taxon>Pleosporomycetidae</taxon>
        <taxon>Pleosporales</taxon>
        <taxon>Massarineae</taxon>
        <taxon>Periconiaceae</taxon>
        <taxon>Periconia</taxon>
    </lineage>
</organism>
<feature type="compositionally biased region" description="Basic and acidic residues" evidence="7">
    <location>
        <begin position="662"/>
        <end position="710"/>
    </location>
</feature>
<evidence type="ECO:0000256" key="6">
    <source>
        <dbReference type="SAM" id="Coils"/>
    </source>
</evidence>
<keyword evidence="5" id="KW-0539">Nucleus</keyword>
<protein>
    <submittedName>
        <fullName evidence="10">Uncharacterized protein</fullName>
    </submittedName>
</protein>
<evidence type="ECO:0000259" key="9">
    <source>
        <dbReference type="PROSITE" id="PS51676"/>
    </source>
</evidence>
<dbReference type="FunFam" id="1.10.10.440:FF:000013">
    <property type="entry name" value="pre-mRNA-processing protein 40A isoform X1"/>
    <property type="match status" value="1"/>
</dbReference>
<name>A0A9W4U3C6_9PLEO</name>
<dbReference type="InterPro" id="IPR039726">
    <property type="entry name" value="Prp40-like"/>
</dbReference>
<dbReference type="InterPro" id="IPR001202">
    <property type="entry name" value="WW_dom"/>
</dbReference>
<dbReference type="PROSITE" id="PS50020">
    <property type="entry name" value="WW_DOMAIN_2"/>
    <property type="match status" value="1"/>
</dbReference>
<proteinExistence type="predicted"/>
<feature type="compositionally biased region" description="Basic and acidic residues" evidence="7">
    <location>
        <begin position="760"/>
        <end position="813"/>
    </location>
</feature>
<dbReference type="Gene3D" id="2.20.70.10">
    <property type="match status" value="2"/>
</dbReference>
<dbReference type="SUPFAM" id="SSF81698">
    <property type="entry name" value="FF domain"/>
    <property type="match status" value="4"/>
</dbReference>
<keyword evidence="11" id="KW-1185">Reference proteome</keyword>
<dbReference type="PROSITE" id="PS51676">
    <property type="entry name" value="FF"/>
    <property type="match status" value="1"/>
</dbReference>
<dbReference type="InterPro" id="IPR036020">
    <property type="entry name" value="WW_dom_sf"/>
</dbReference>
<accession>A0A9W4U3C6</accession>
<dbReference type="GO" id="GO:0045292">
    <property type="term" value="P:mRNA cis splicing, via spliceosome"/>
    <property type="evidence" value="ECO:0007669"/>
    <property type="project" value="InterPro"/>
</dbReference>
<dbReference type="Pfam" id="PF01846">
    <property type="entry name" value="FF"/>
    <property type="match status" value="3"/>
</dbReference>
<evidence type="ECO:0000256" key="1">
    <source>
        <dbReference type="ARBA" id="ARBA00004123"/>
    </source>
</evidence>
<dbReference type="PANTHER" id="PTHR11864">
    <property type="entry name" value="PRE-MRNA-PROCESSING PROTEIN PRP40"/>
    <property type="match status" value="1"/>
</dbReference>
<dbReference type="Gene3D" id="1.10.10.440">
    <property type="entry name" value="FF domain"/>
    <property type="match status" value="4"/>
</dbReference>
<feature type="coiled-coil region" evidence="6">
    <location>
        <begin position="373"/>
        <end position="409"/>
    </location>
</feature>
<keyword evidence="4" id="KW-0508">mRNA splicing</keyword>
<dbReference type="CDD" id="cd00201">
    <property type="entry name" value="WW"/>
    <property type="match status" value="2"/>
</dbReference>
<dbReference type="SMART" id="SM00441">
    <property type="entry name" value="FF"/>
    <property type="match status" value="5"/>
</dbReference>
<feature type="region of interest" description="Disordered" evidence="7">
    <location>
        <begin position="188"/>
        <end position="247"/>
    </location>
</feature>
<feature type="region of interest" description="Disordered" evidence="7">
    <location>
        <begin position="662"/>
        <end position="884"/>
    </location>
</feature>
<evidence type="ECO:0000313" key="11">
    <source>
        <dbReference type="Proteomes" id="UP001152607"/>
    </source>
</evidence>
<keyword evidence="2" id="KW-0507">mRNA processing</keyword>
<feature type="compositionally biased region" description="Basic and acidic residues" evidence="7">
    <location>
        <begin position="211"/>
        <end position="242"/>
    </location>
</feature>
<keyword evidence="3" id="KW-0677">Repeat</keyword>
<reference evidence="10" key="1">
    <citation type="submission" date="2023-01" db="EMBL/GenBank/DDBJ databases">
        <authorList>
            <person name="Van Ghelder C."/>
            <person name="Rancurel C."/>
        </authorList>
    </citation>
    <scope>NUCLEOTIDE SEQUENCE</scope>
    <source>
        <strain evidence="10">CNCM I-4278</strain>
    </source>
</reference>
<dbReference type="PANTHER" id="PTHR11864:SF0">
    <property type="entry name" value="PRP40 PRE-MRNA PROCESSING FACTOR 40 HOMOLOG A (YEAST)"/>
    <property type="match status" value="1"/>
</dbReference>
<dbReference type="Pfam" id="PF25432">
    <property type="entry name" value="FF_PRPF40A"/>
    <property type="match status" value="1"/>
</dbReference>
<dbReference type="FunFam" id="1.10.10.440:FF:000033">
    <property type="entry name" value="Formin binding protein (FNB3)"/>
    <property type="match status" value="1"/>
</dbReference>
<evidence type="ECO:0000256" key="5">
    <source>
        <dbReference type="ARBA" id="ARBA00023242"/>
    </source>
</evidence>
<dbReference type="InterPro" id="IPR002713">
    <property type="entry name" value="FF_domain"/>
</dbReference>
<dbReference type="GO" id="GO:0071004">
    <property type="term" value="C:U2-type prespliceosome"/>
    <property type="evidence" value="ECO:0007669"/>
    <property type="project" value="TreeGrafter"/>
</dbReference>
<evidence type="ECO:0000256" key="3">
    <source>
        <dbReference type="ARBA" id="ARBA00022737"/>
    </source>
</evidence>
<feature type="domain" description="FF" evidence="9">
    <location>
        <begin position="468"/>
        <end position="530"/>
    </location>
</feature>
<evidence type="ECO:0000259" key="8">
    <source>
        <dbReference type="PROSITE" id="PS50020"/>
    </source>
</evidence>
<dbReference type="SMART" id="SM00456">
    <property type="entry name" value="WW"/>
    <property type="match status" value="2"/>
</dbReference>
<evidence type="ECO:0000256" key="7">
    <source>
        <dbReference type="SAM" id="MobiDB-lite"/>
    </source>
</evidence>
<dbReference type="AlphaFoldDB" id="A0A9W4U3C6"/>
<dbReference type="GO" id="GO:0003723">
    <property type="term" value="F:RNA binding"/>
    <property type="evidence" value="ECO:0007669"/>
    <property type="project" value="TreeGrafter"/>
</dbReference>
<dbReference type="InterPro" id="IPR036517">
    <property type="entry name" value="FF_domain_sf"/>
</dbReference>
<dbReference type="OrthoDB" id="187617at2759"/>
<feature type="compositionally biased region" description="Basic and acidic residues" evidence="7">
    <location>
        <begin position="864"/>
        <end position="876"/>
    </location>
</feature>
<dbReference type="EMBL" id="CAOQHR010000001">
    <property type="protein sequence ID" value="CAI6242251.1"/>
    <property type="molecule type" value="Genomic_DNA"/>
</dbReference>
<feature type="compositionally biased region" description="Basic and acidic residues" evidence="7">
    <location>
        <begin position="725"/>
        <end position="749"/>
    </location>
</feature>
<feature type="domain" description="WW" evidence="8">
    <location>
        <begin position="95"/>
        <end position="121"/>
    </location>
</feature>
<evidence type="ECO:0000256" key="2">
    <source>
        <dbReference type="ARBA" id="ARBA00022664"/>
    </source>
</evidence>
<comment type="subcellular location">
    <subcellularLocation>
        <location evidence="1">Nucleus</location>
    </subcellularLocation>
</comment>
<keyword evidence="6" id="KW-0175">Coiled coil</keyword>
<evidence type="ECO:0000313" key="10">
    <source>
        <dbReference type="EMBL" id="CAI6242251.1"/>
    </source>
</evidence>